<keyword evidence="4" id="KW-0813">Transport</keyword>
<dbReference type="InterPro" id="IPR009316">
    <property type="entry name" value="COG2"/>
</dbReference>
<evidence type="ECO:0000259" key="9">
    <source>
        <dbReference type="Pfam" id="PF06148"/>
    </source>
</evidence>
<dbReference type="PANTHER" id="PTHR12961:SF0">
    <property type="entry name" value="CONSERVED OLIGOMERIC GOLGI COMPLEX SUBUNIT 2"/>
    <property type="match status" value="1"/>
</dbReference>
<dbReference type="InterPro" id="IPR024603">
    <property type="entry name" value="COG_complex_COG2_C"/>
</dbReference>
<dbReference type="GO" id="GO:0015031">
    <property type="term" value="P:protein transport"/>
    <property type="evidence" value="ECO:0007669"/>
    <property type="project" value="UniProtKB-KW"/>
</dbReference>
<name>A0A0X3P8I2_SCHSO</name>
<evidence type="ECO:0000256" key="5">
    <source>
        <dbReference type="ARBA" id="ARBA00022927"/>
    </source>
</evidence>
<evidence type="ECO:0000256" key="2">
    <source>
        <dbReference type="ARBA" id="ARBA00007603"/>
    </source>
</evidence>
<reference evidence="11" key="1">
    <citation type="submission" date="2016-01" db="EMBL/GenBank/DDBJ databases">
        <title>Reference transcriptome for the parasite Schistocephalus solidus: insights into the molecular evolution of parasitism.</title>
        <authorList>
            <person name="Hebert F.O."/>
            <person name="Grambauer S."/>
            <person name="Barber I."/>
            <person name="Landry C.R."/>
            <person name="Aubin-Horth N."/>
        </authorList>
    </citation>
    <scope>NUCLEOTIDE SEQUENCE</scope>
</reference>
<evidence type="ECO:0000256" key="8">
    <source>
        <dbReference type="ARBA" id="ARBA00031344"/>
    </source>
</evidence>
<evidence type="ECO:0000256" key="6">
    <source>
        <dbReference type="ARBA" id="ARBA00023034"/>
    </source>
</evidence>
<keyword evidence="7" id="KW-0472">Membrane</keyword>
<feature type="domain" description="COG complex component COG2 C-terminal" evidence="10">
    <location>
        <begin position="452"/>
        <end position="760"/>
    </location>
</feature>
<evidence type="ECO:0000256" key="1">
    <source>
        <dbReference type="ARBA" id="ARBA00004395"/>
    </source>
</evidence>
<organism evidence="11">
    <name type="scientific">Schistocephalus solidus</name>
    <name type="common">Tapeworm</name>
    <dbReference type="NCBI Taxonomy" id="70667"/>
    <lineage>
        <taxon>Eukaryota</taxon>
        <taxon>Metazoa</taxon>
        <taxon>Spiralia</taxon>
        <taxon>Lophotrochozoa</taxon>
        <taxon>Platyhelminthes</taxon>
        <taxon>Cestoda</taxon>
        <taxon>Eucestoda</taxon>
        <taxon>Diphyllobothriidea</taxon>
        <taxon>Diphyllobothriidae</taxon>
        <taxon>Schistocephalus</taxon>
    </lineage>
</organism>
<feature type="domain" description="Conserved oligomeric Golgi complex subunit 2 N-terminal" evidence="9">
    <location>
        <begin position="29"/>
        <end position="102"/>
    </location>
</feature>
<dbReference type="GO" id="GO:0000139">
    <property type="term" value="C:Golgi membrane"/>
    <property type="evidence" value="ECO:0007669"/>
    <property type="project" value="UniProtKB-SubCell"/>
</dbReference>
<accession>A0A0X3P8I2</accession>
<evidence type="ECO:0000259" key="10">
    <source>
        <dbReference type="Pfam" id="PF12022"/>
    </source>
</evidence>
<keyword evidence="6" id="KW-0333">Golgi apparatus</keyword>
<evidence type="ECO:0000256" key="4">
    <source>
        <dbReference type="ARBA" id="ARBA00022448"/>
    </source>
</evidence>
<evidence type="ECO:0000313" key="11">
    <source>
        <dbReference type="EMBL" id="JAP48254.1"/>
    </source>
</evidence>
<dbReference type="Pfam" id="PF12022">
    <property type="entry name" value="COG2_C"/>
    <property type="match status" value="1"/>
</dbReference>
<dbReference type="EMBL" id="GEEE01014971">
    <property type="protein sequence ID" value="JAP48254.1"/>
    <property type="molecule type" value="Transcribed_RNA"/>
</dbReference>
<evidence type="ECO:0000256" key="3">
    <source>
        <dbReference type="ARBA" id="ARBA00020977"/>
    </source>
</evidence>
<proteinExistence type="inferred from homology"/>
<dbReference type="GO" id="GO:0007030">
    <property type="term" value="P:Golgi organization"/>
    <property type="evidence" value="ECO:0007669"/>
    <property type="project" value="InterPro"/>
</dbReference>
<evidence type="ECO:0000256" key="7">
    <source>
        <dbReference type="ARBA" id="ARBA00023136"/>
    </source>
</evidence>
<comment type="subcellular location">
    <subcellularLocation>
        <location evidence="1">Golgi apparatus membrane</location>
        <topology evidence="1">Peripheral membrane protein</topology>
    </subcellularLocation>
</comment>
<dbReference type="InterPro" id="IPR024602">
    <property type="entry name" value="COG_su2_N"/>
</dbReference>
<dbReference type="GO" id="GO:0017119">
    <property type="term" value="C:Golgi transport complex"/>
    <property type="evidence" value="ECO:0007669"/>
    <property type="project" value="TreeGrafter"/>
</dbReference>
<protein>
    <recommendedName>
        <fullName evidence="3">Conserved oligomeric Golgi complex subunit 2</fullName>
    </recommendedName>
    <alternativeName>
        <fullName evidence="8">Component of oligomeric Golgi complex 2</fullName>
    </alternativeName>
</protein>
<dbReference type="AlphaFoldDB" id="A0A0X3P8I2"/>
<gene>
    <name evidence="11" type="primary">COG2</name>
    <name evidence="11" type="ORF">TR157388</name>
</gene>
<sequence>METSDGEFEVPNEALESTLGIAPSGLEFCFDRRGFLTRHFDEDNFVLDRLKMGISLESLHDSLLQYFNILKNSLVELINQDYADFVNLSTNLFGLEKIIDSLESPLVHVKESVLAVLDDIQNTKKEFQHNLEERKLLREKKELIHSLLTVAACTTRLQKWLTQGPPNHVEKDTANTGLLSYSVVEESSSAFFHSATSWDNQASNIVQEEQRIDRVAQEYTKLQYFTRKCGDHPCIKELKPAIQVITASLHEQLEARLCSGLDLCHELCDARQSGKGFTLEQQTAGVKSASAALRQVLSTYLSIDKLSDAALLYRKHSLQAKLNQIFSSCPELSSNGADSMTAASELRSRYALALDILDSECLLFKQFVFKRTHKSYEPLSEFDPLVDGFFPETVQVLFEQLPEIFSAGNPERFFELYTASIEFLDGIELRTDSLKQVQKLRQHPSYSAFLGKWSLPVYFQLRFQKSTQILLEALRTPWKEAESGSFGCSLNVTETVLDQITWCWSEKVYLPSLRHRFWKLTLQLLNAFVYAIKSAQPPVDEQAQNDLFGIKSLFALLTDGHLVLRWISGGHLEEFVLRNFPSTAIGLKTVHSGDLEKVQSTPVWLTGCLEDSMDQLRSALECVKANVCTSFQESMKSLILQVQDLPRKYRRTSRAWPTSPSNYMLSINNKLSTLAEEVTIAITRSGSDSSEDLQSEFKTLFEDLVLKTTQMYQAQTDDLIASVKKVEDSLRRLRVARSGSTVTTAAQSDDDKIRHQVHLDTTAYAKHLETLSLLSEAGRQTCLSALSPNAVTQAGCPAGSL</sequence>
<comment type="similarity">
    <text evidence="2">Belongs to the COG2 family.</text>
</comment>
<dbReference type="GO" id="GO:0006891">
    <property type="term" value="P:intra-Golgi vesicle-mediated transport"/>
    <property type="evidence" value="ECO:0007669"/>
    <property type="project" value="TreeGrafter"/>
</dbReference>
<keyword evidence="5" id="KW-0653">Protein transport</keyword>
<dbReference type="Pfam" id="PF06148">
    <property type="entry name" value="COG2_N"/>
    <property type="match status" value="1"/>
</dbReference>
<dbReference type="PANTHER" id="PTHR12961">
    <property type="entry name" value="CONSERVED OLIGOMERIC GOLGI COMPLEX COMPONENT 2"/>
    <property type="match status" value="1"/>
</dbReference>